<keyword evidence="1" id="KW-0812">Transmembrane</keyword>
<dbReference type="RefSeq" id="WP_118770790.1">
    <property type="nucleotide sequence ID" value="NZ_JAJEPS010000011.1"/>
</dbReference>
<evidence type="ECO:0000313" key="3">
    <source>
        <dbReference type="Proteomes" id="UP001198220"/>
    </source>
</evidence>
<evidence type="ECO:0000256" key="1">
    <source>
        <dbReference type="SAM" id="Phobius"/>
    </source>
</evidence>
<evidence type="ECO:0008006" key="4">
    <source>
        <dbReference type="Google" id="ProtNLM"/>
    </source>
</evidence>
<organism evidence="2 3">
    <name type="scientific">Hominiventricola filiformis</name>
    <dbReference type="NCBI Taxonomy" id="2885352"/>
    <lineage>
        <taxon>Bacteria</taxon>
        <taxon>Bacillati</taxon>
        <taxon>Bacillota</taxon>
        <taxon>Clostridia</taxon>
        <taxon>Lachnospirales</taxon>
        <taxon>Lachnospiraceae</taxon>
        <taxon>Hominiventricola</taxon>
    </lineage>
</organism>
<proteinExistence type="predicted"/>
<dbReference type="AlphaFoldDB" id="A0AAE3DBM9"/>
<keyword evidence="3" id="KW-1185">Reference proteome</keyword>
<gene>
    <name evidence="2" type="ORF">LKD36_11705</name>
</gene>
<dbReference type="Proteomes" id="UP001198220">
    <property type="component" value="Unassembled WGS sequence"/>
</dbReference>
<keyword evidence="1" id="KW-0472">Membrane</keyword>
<sequence>MKCNYCGADLTMEDEVCPFCHNPNPYYVKHREDMHRYEQDYQETKSDVYETAGKTSRKATQIAILAVLGGLFLGTVVLNTNIWTVERMIQRHKIRNNISTHLAKLDQYLAEEDWASFTDYIDMNQLYYSGIDELEDYRYFRQLADDYNYIYESCMHLVDYENLDEDEYYYYTPDYSLEQIADSLKHMYDFVKKDEYSTYYEVYQAHRDWCDPILTEAEELVQAYAGVDSEVIESGQIREMSRTKLVVLLERSYNKDES</sequence>
<comment type="caution">
    <text evidence="2">The sequence shown here is derived from an EMBL/GenBank/DDBJ whole genome shotgun (WGS) entry which is preliminary data.</text>
</comment>
<dbReference type="EMBL" id="JAJEPS010000011">
    <property type="protein sequence ID" value="MCC2126832.1"/>
    <property type="molecule type" value="Genomic_DNA"/>
</dbReference>
<reference evidence="2 3" key="1">
    <citation type="submission" date="2021-10" db="EMBL/GenBank/DDBJ databases">
        <title>Anaerobic single-cell dispensing facilitates the cultivation of human gut bacteria.</title>
        <authorList>
            <person name="Afrizal A."/>
        </authorList>
    </citation>
    <scope>NUCLEOTIDE SEQUENCE [LARGE SCALE GENOMIC DNA]</scope>
    <source>
        <strain evidence="2 3">CLA-AA-H276</strain>
    </source>
</reference>
<accession>A0AAE3DBM9</accession>
<name>A0AAE3DBM9_9FIRM</name>
<evidence type="ECO:0000313" key="2">
    <source>
        <dbReference type="EMBL" id="MCC2126832.1"/>
    </source>
</evidence>
<keyword evidence="1" id="KW-1133">Transmembrane helix</keyword>
<protein>
    <recommendedName>
        <fullName evidence="4">Zinc ribbon domain-containing protein</fullName>
    </recommendedName>
</protein>
<feature type="transmembrane region" description="Helical" evidence="1">
    <location>
        <begin position="62"/>
        <end position="85"/>
    </location>
</feature>